<gene>
    <name evidence="1" type="ORF">TBC1_121048</name>
</gene>
<reference evidence="1" key="1">
    <citation type="journal article" date="2015" name="Genome Announc.">
        <title>Draft Genome Sequence of Bacteroidales Strain TBC1, a Novel Isolate from a Methanogenic Wastewater Treatment System.</title>
        <authorList>
            <person name="Tourlousse D.M."/>
            <person name="Matsuura N."/>
            <person name="Sun L."/>
            <person name="Toyonaga M."/>
            <person name="Kuroda K."/>
            <person name="Ohashi A."/>
            <person name="Cruz R."/>
            <person name="Yamaguchi T."/>
            <person name="Sekiguchi Y."/>
        </authorList>
    </citation>
    <scope>NUCLEOTIDE SEQUENCE [LARGE SCALE GENOMIC DNA]</scope>
    <source>
        <strain evidence="1">TBC1</strain>
    </source>
</reference>
<proteinExistence type="predicted"/>
<dbReference type="STRING" id="1678841.TBC1_121048"/>
<dbReference type="Proteomes" id="UP000053091">
    <property type="component" value="Unassembled WGS sequence"/>
</dbReference>
<name>A0A0S7C2I1_9BACT</name>
<sequence>MYQNLLRKLLLLMTNVQGISGISRFHHAAGPGDIGNLFSENLPGC</sequence>
<evidence type="ECO:0000313" key="1">
    <source>
        <dbReference type="EMBL" id="GAP45227.1"/>
    </source>
</evidence>
<protein>
    <submittedName>
        <fullName evidence="1">Uncharacterized protein</fullName>
    </submittedName>
</protein>
<accession>A0A0S7C2I1</accession>
<dbReference type="AlphaFoldDB" id="A0A0S7C2I1"/>
<dbReference type="EMBL" id="DF968183">
    <property type="protein sequence ID" value="GAP45227.1"/>
    <property type="molecule type" value="Genomic_DNA"/>
</dbReference>
<evidence type="ECO:0000313" key="2">
    <source>
        <dbReference type="Proteomes" id="UP000053091"/>
    </source>
</evidence>
<keyword evidence="2" id="KW-1185">Reference proteome</keyword>
<organism evidence="1">
    <name type="scientific">Lentimicrobium saccharophilum</name>
    <dbReference type="NCBI Taxonomy" id="1678841"/>
    <lineage>
        <taxon>Bacteria</taxon>
        <taxon>Pseudomonadati</taxon>
        <taxon>Bacteroidota</taxon>
        <taxon>Bacteroidia</taxon>
        <taxon>Bacteroidales</taxon>
        <taxon>Lentimicrobiaceae</taxon>
        <taxon>Lentimicrobium</taxon>
    </lineage>
</organism>